<gene>
    <name evidence="1" type="ORF">SAMN05443244_2215</name>
</gene>
<accession>A0A1H4ND28</accession>
<dbReference type="RefSeq" id="WP_170835020.1">
    <property type="nucleotide sequence ID" value="NZ_FNSD01000001.1"/>
</dbReference>
<evidence type="ECO:0000313" key="2">
    <source>
        <dbReference type="Proteomes" id="UP000182409"/>
    </source>
</evidence>
<dbReference type="Proteomes" id="UP000182409">
    <property type="component" value="Unassembled WGS sequence"/>
</dbReference>
<evidence type="ECO:0000313" key="1">
    <source>
        <dbReference type="EMBL" id="SEB93159.1"/>
    </source>
</evidence>
<dbReference type="EMBL" id="FNSD01000001">
    <property type="protein sequence ID" value="SEB93159.1"/>
    <property type="molecule type" value="Genomic_DNA"/>
</dbReference>
<organism evidence="1 2">
    <name type="scientific">Terriglobus roseus</name>
    <dbReference type="NCBI Taxonomy" id="392734"/>
    <lineage>
        <taxon>Bacteria</taxon>
        <taxon>Pseudomonadati</taxon>
        <taxon>Acidobacteriota</taxon>
        <taxon>Terriglobia</taxon>
        <taxon>Terriglobales</taxon>
        <taxon>Acidobacteriaceae</taxon>
        <taxon>Terriglobus</taxon>
    </lineage>
</organism>
<dbReference type="AlphaFoldDB" id="A0A1H4ND28"/>
<protein>
    <submittedName>
        <fullName evidence="1">Uncharacterized protein</fullName>
    </submittedName>
</protein>
<proteinExistence type="predicted"/>
<name>A0A1H4ND28_9BACT</name>
<reference evidence="1 2" key="1">
    <citation type="submission" date="2016-10" db="EMBL/GenBank/DDBJ databases">
        <authorList>
            <person name="de Groot N.N."/>
        </authorList>
    </citation>
    <scope>NUCLEOTIDE SEQUENCE [LARGE SCALE GENOMIC DNA]</scope>
    <source>
        <strain evidence="1 2">AB35.6</strain>
    </source>
</reference>
<sequence length="56" mass="5742">MENPPSSSTRSLTATKQWNAPVMHVVRAADAQISLRNSTIDGGVGIGGIGVTTFGS</sequence>